<dbReference type="CDD" id="cd02440">
    <property type="entry name" value="AdoMet_MTases"/>
    <property type="match status" value="1"/>
</dbReference>
<evidence type="ECO:0000256" key="1">
    <source>
        <dbReference type="ARBA" id="ARBA00022603"/>
    </source>
</evidence>
<keyword evidence="5" id="KW-1185">Reference proteome</keyword>
<keyword evidence="1 4" id="KW-0489">Methyltransferase</keyword>
<accession>A0A2U9NXJ8</accession>
<evidence type="ECO:0000313" key="4">
    <source>
        <dbReference type="EMBL" id="AWT41575.1"/>
    </source>
</evidence>
<dbReference type="RefSeq" id="WP_110626511.1">
    <property type="nucleotide sequence ID" value="NZ_CP029788.1"/>
</dbReference>
<dbReference type="KEGG" id="sact:DMT42_04135"/>
<sequence>MTETTPPTAAEYWDAHWRAGRRYRPFDEREADVLRRQAGPGAGRPALDLGCGEGDLAAHLLDLGYAVTAVDWAPTAVAAARRRHPGLDVRRMDVTGDEVTALPHPAYALITCRLLFRWIPDKPAFLARVRALLAPGGLFWVGTPVHDPARGERRDWELGPAETELLTADWSRVDQEDLDGYRCFALRP</sequence>
<dbReference type="Pfam" id="PF13489">
    <property type="entry name" value="Methyltransf_23"/>
    <property type="match status" value="1"/>
</dbReference>
<dbReference type="EMBL" id="CP029788">
    <property type="protein sequence ID" value="AWT41575.1"/>
    <property type="molecule type" value="Genomic_DNA"/>
</dbReference>
<dbReference type="Proteomes" id="UP000247634">
    <property type="component" value="Chromosome"/>
</dbReference>
<proteinExistence type="predicted"/>
<name>A0A2U9NXJ8_STRAS</name>
<dbReference type="PANTHER" id="PTHR43464">
    <property type="entry name" value="METHYLTRANSFERASE"/>
    <property type="match status" value="1"/>
</dbReference>
<evidence type="ECO:0000256" key="3">
    <source>
        <dbReference type="ARBA" id="ARBA00022691"/>
    </source>
</evidence>
<dbReference type="PANTHER" id="PTHR43464:SF19">
    <property type="entry name" value="UBIQUINONE BIOSYNTHESIS O-METHYLTRANSFERASE, MITOCHONDRIAL"/>
    <property type="match status" value="1"/>
</dbReference>
<dbReference type="GO" id="GO:0032259">
    <property type="term" value="P:methylation"/>
    <property type="evidence" value="ECO:0007669"/>
    <property type="project" value="UniProtKB-KW"/>
</dbReference>
<dbReference type="SUPFAM" id="SSF53335">
    <property type="entry name" value="S-adenosyl-L-methionine-dependent methyltransferases"/>
    <property type="match status" value="1"/>
</dbReference>
<organism evidence="4 5">
    <name type="scientific">Streptomyces actuosus</name>
    <dbReference type="NCBI Taxonomy" id="1885"/>
    <lineage>
        <taxon>Bacteria</taxon>
        <taxon>Bacillati</taxon>
        <taxon>Actinomycetota</taxon>
        <taxon>Actinomycetes</taxon>
        <taxon>Kitasatosporales</taxon>
        <taxon>Streptomycetaceae</taxon>
        <taxon>Streptomyces</taxon>
    </lineage>
</organism>
<gene>
    <name evidence="4" type="ORF">DMT42_04135</name>
</gene>
<dbReference type="OrthoDB" id="4035289at2"/>
<dbReference type="GO" id="GO:0008168">
    <property type="term" value="F:methyltransferase activity"/>
    <property type="evidence" value="ECO:0007669"/>
    <property type="project" value="UniProtKB-KW"/>
</dbReference>
<dbReference type="InterPro" id="IPR029063">
    <property type="entry name" value="SAM-dependent_MTases_sf"/>
</dbReference>
<keyword evidence="3" id="KW-0949">S-adenosyl-L-methionine</keyword>
<reference evidence="4 5" key="1">
    <citation type="submission" date="2018-06" db="EMBL/GenBank/DDBJ databases">
        <title>The complete genome sequence of a nosiheptide producer Streptomyces actuosus ATCC 25421: deducing the ability of producing a new class III lantibiotics.</title>
        <authorList>
            <person name="Liu W."/>
            <person name="Sun F."/>
            <person name="Hu Y."/>
        </authorList>
    </citation>
    <scope>NUCLEOTIDE SEQUENCE [LARGE SCALE GENOMIC DNA]</scope>
    <source>
        <strain evidence="4 5">ATCC 25421</strain>
    </source>
</reference>
<dbReference type="AlphaFoldDB" id="A0A2U9NXJ8"/>
<keyword evidence="2 4" id="KW-0808">Transferase</keyword>
<protein>
    <submittedName>
        <fullName evidence="4">Class I SAM-dependent methyltransferase</fullName>
    </submittedName>
</protein>
<evidence type="ECO:0000313" key="5">
    <source>
        <dbReference type="Proteomes" id="UP000247634"/>
    </source>
</evidence>
<dbReference type="Gene3D" id="3.40.50.150">
    <property type="entry name" value="Vaccinia Virus protein VP39"/>
    <property type="match status" value="1"/>
</dbReference>
<evidence type="ECO:0000256" key="2">
    <source>
        <dbReference type="ARBA" id="ARBA00022679"/>
    </source>
</evidence>